<keyword evidence="2" id="KW-1185">Reference proteome</keyword>
<accession>A0ABV6DFN5</accession>
<dbReference type="InterPro" id="IPR012347">
    <property type="entry name" value="Ferritin-like"/>
</dbReference>
<dbReference type="EMBL" id="JBHLWN010000019">
    <property type="protein sequence ID" value="MFC0211460.1"/>
    <property type="molecule type" value="Genomic_DNA"/>
</dbReference>
<organism evidence="1 2">
    <name type="scientific">Paenibacillus chartarius</name>
    <dbReference type="NCBI Taxonomy" id="747481"/>
    <lineage>
        <taxon>Bacteria</taxon>
        <taxon>Bacillati</taxon>
        <taxon>Bacillota</taxon>
        <taxon>Bacilli</taxon>
        <taxon>Bacillales</taxon>
        <taxon>Paenibacillaceae</taxon>
        <taxon>Paenibacillus</taxon>
    </lineage>
</organism>
<dbReference type="InterPro" id="IPR021617">
    <property type="entry name" value="DUF3231"/>
</dbReference>
<evidence type="ECO:0000313" key="1">
    <source>
        <dbReference type="EMBL" id="MFC0211460.1"/>
    </source>
</evidence>
<name>A0ABV6DFN5_9BACL</name>
<dbReference type="RefSeq" id="WP_377468440.1">
    <property type="nucleotide sequence ID" value="NZ_JBHLWN010000019.1"/>
</dbReference>
<gene>
    <name evidence="1" type="ORF">ACFFK0_03185</name>
</gene>
<proteinExistence type="predicted"/>
<evidence type="ECO:0000313" key="2">
    <source>
        <dbReference type="Proteomes" id="UP001589776"/>
    </source>
</evidence>
<dbReference type="Proteomes" id="UP001589776">
    <property type="component" value="Unassembled WGS sequence"/>
</dbReference>
<sequence length="333" mass="37603">MDRRTAPCTAPETGYLWLNYMTDSMTVQLLRHMHAHCQDADIRDIQLQVRQLAEERLTRTAKLLEDEQAALPNGFTQQDVNVNAPRLFSDDFTLLLLYHMTNRSLVVCAKALAMVVQPGVHDYFTACMRDTVEIGTRTKAHLLSKGLLSAPPFLHASAGARPEQRESFLQGYFGRGRTMNALEIANAFHNIQMNTVVRTVMLGYAQTAQLPEVRKLLAKAVHRTKDEAEAFRKKLEEEQLSVTPLSDSFVTDSKEPPYTDKLMMFHASLVNGSSIEQYGFGMASSIRSDLGAAYEKMMSSILHFADDGARLMIDRRWLEMMPSAADRRELQKV</sequence>
<protein>
    <submittedName>
        <fullName evidence="1">DUF3231 family protein</fullName>
    </submittedName>
</protein>
<comment type="caution">
    <text evidence="1">The sequence shown here is derived from an EMBL/GenBank/DDBJ whole genome shotgun (WGS) entry which is preliminary data.</text>
</comment>
<dbReference type="Gene3D" id="1.20.1260.10">
    <property type="match status" value="2"/>
</dbReference>
<dbReference type="Pfam" id="PF11553">
    <property type="entry name" value="DUF3231"/>
    <property type="match status" value="2"/>
</dbReference>
<reference evidence="1 2" key="1">
    <citation type="submission" date="2024-09" db="EMBL/GenBank/DDBJ databases">
        <authorList>
            <person name="Sun Q."/>
            <person name="Mori K."/>
        </authorList>
    </citation>
    <scope>NUCLEOTIDE SEQUENCE [LARGE SCALE GENOMIC DNA]</scope>
    <source>
        <strain evidence="1 2">CCM 7759</strain>
    </source>
</reference>